<dbReference type="Proteomes" id="UP000600026">
    <property type="component" value="Unassembled WGS sequence"/>
</dbReference>
<dbReference type="SUPFAM" id="SSF48619">
    <property type="entry name" value="Phospholipase A2, PLA2"/>
    <property type="match status" value="1"/>
</dbReference>
<keyword evidence="4" id="KW-1185">Reference proteome</keyword>
<feature type="region of interest" description="Disordered" evidence="1">
    <location>
        <begin position="156"/>
        <end position="177"/>
    </location>
</feature>
<comment type="caution">
    <text evidence="3">The sequence shown here is derived from an EMBL/GenBank/DDBJ whole genome shotgun (WGS) entry which is preliminary data.</text>
</comment>
<evidence type="ECO:0000313" key="3">
    <source>
        <dbReference type="EMBL" id="GHI89595.1"/>
    </source>
</evidence>
<evidence type="ECO:0000256" key="2">
    <source>
        <dbReference type="SAM" id="SignalP"/>
    </source>
</evidence>
<dbReference type="Gene3D" id="1.20.90.10">
    <property type="entry name" value="Phospholipase A2 domain"/>
    <property type="match status" value="1"/>
</dbReference>
<dbReference type="Pfam" id="PF09056">
    <property type="entry name" value="Phospholip_A2_3"/>
    <property type="match status" value="1"/>
</dbReference>
<feature type="chain" id="PRO_5037157308" description="Secreted protein" evidence="2">
    <location>
        <begin position="28"/>
        <end position="177"/>
    </location>
</feature>
<name>A0A919H4I1_9ACTN</name>
<dbReference type="InterPro" id="IPR015141">
    <property type="entry name" value="PLipase_A2_prok/fun"/>
</dbReference>
<dbReference type="AlphaFoldDB" id="A0A919H4I1"/>
<dbReference type="GO" id="GO:0050482">
    <property type="term" value="P:arachidonate secretion"/>
    <property type="evidence" value="ECO:0007669"/>
    <property type="project" value="InterPro"/>
</dbReference>
<evidence type="ECO:0000256" key="1">
    <source>
        <dbReference type="SAM" id="MobiDB-lite"/>
    </source>
</evidence>
<feature type="signal peptide" evidence="2">
    <location>
        <begin position="1"/>
        <end position="27"/>
    </location>
</feature>
<dbReference type="OrthoDB" id="290927at2"/>
<evidence type="ECO:0008006" key="5">
    <source>
        <dbReference type="Google" id="ProtNLM"/>
    </source>
</evidence>
<organism evidence="3 4">
    <name type="scientific">Streptomyces xanthophaeus</name>
    <dbReference type="NCBI Taxonomy" id="67385"/>
    <lineage>
        <taxon>Bacteria</taxon>
        <taxon>Bacillati</taxon>
        <taxon>Actinomycetota</taxon>
        <taxon>Actinomycetes</taxon>
        <taxon>Kitasatosporales</taxon>
        <taxon>Streptomycetaceae</taxon>
        <taxon>Streptomyces</taxon>
    </lineage>
</organism>
<reference evidence="3" key="1">
    <citation type="submission" date="2020-09" db="EMBL/GenBank/DDBJ databases">
        <title>Whole genome shotgun sequence of Streptomyces xanthophaeus NBRC 12829.</title>
        <authorList>
            <person name="Komaki H."/>
            <person name="Tamura T."/>
        </authorList>
    </citation>
    <scope>NUCLEOTIDE SEQUENCE</scope>
    <source>
        <strain evidence="3">NBRC 12829</strain>
    </source>
</reference>
<keyword evidence="2" id="KW-0732">Signal</keyword>
<dbReference type="EMBL" id="BNEE01000006">
    <property type="protein sequence ID" value="GHI89595.1"/>
    <property type="molecule type" value="Genomic_DNA"/>
</dbReference>
<gene>
    <name evidence="3" type="ORF">Sxan_69590</name>
</gene>
<sequence length="177" mass="19095">MRRRTGSVLTSAAAAALLLMSAATAQAAVPADKPQVLSRWTQSDSASYQAWAEARGNREAWSAYGFDWSTDYCTASPDEPLGFPFRTACARHDFGYRNYQAAGQFPAAKARLDDAFHADMRRVCAQYAGARRGTCESTAWTYYQAVRIFGVPGHATAAPEPAPESVPESVPAPAARP</sequence>
<dbReference type="GO" id="GO:0004623">
    <property type="term" value="F:phospholipase A2 activity"/>
    <property type="evidence" value="ECO:0007669"/>
    <property type="project" value="InterPro"/>
</dbReference>
<feature type="compositionally biased region" description="Low complexity" evidence="1">
    <location>
        <begin position="157"/>
        <end position="177"/>
    </location>
</feature>
<proteinExistence type="predicted"/>
<evidence type="ECO:0000313" key="4">
    <source>
        <dbReference type="Proteomes" id="UP000600026"/>
    </source>
</evidence>
<accession>A0A919H4I1</accession>
<dbReference type="RefSeq" id="WP_037896056.1">
    <property type="nucleotide sequence ID" value="NZ_BNEE01000006.1"/>
</dbReference>
<dbReference type="InterPro" id="IPR036444">
    <property type="entry name" value="PLipase_A2_dom_sf"/>
</dbReference>
<dbReference type="GO" id="GO:0006644">
    <property type="term" value="P:phospholipid metabolic process"/>
    <property type="evidence" value="ECO:0007669"/>
    <property type="project" value="InterPro"/>
</dbReference>
<protein>
    <recommendedName>
        <fullName evidence="5">Secreted protein</fullName>
    </recommendedName>
</protein>